<sequence>MQLLVLPRGTNAEALFSTGARLGSKGELIFSGFQAIEIPLSTSLLLHSKGDEYTQHTLTSALTLLSGDMAAARSSLPNPKNSIPTSRQVDWVTSHLRREQDQKTKHSLKQEKHVHFEQPEKKRSKSSKSSRKEKKRHEDEGMKDRRVSKIKS</sequence>
<dbReference type="EMBL" id="AACB03000005">
    <property type="protein sequence ID" value="KAE8301665.1"/>
    <property type="molecule type" value="Genomic_DNA"/>
</dbReference>
<proteinExistence type="predicted"/>
<protein>
    <submittedName>
        <fullName evidence="2">Uncharacterized protein</fullName>
    </submittedName>
</protein>
<comment type="caution">
    <text evidence="2">The sequence shown here is derived from an EMBL/GenBank/DDBJ whole genome shotgun (WGS) entry which is preliminary data.</text>
</comment>
<evidence type="ECO:0000313" key="3">
    <source>
        <dbReference type="Proteomes" id="UP000001548"/>
    </source>
</evidence>
<organism evidence="2 3">
    <name type="scientific">Giardia intestinalis (strain ATCC 50803 / WB clone C6)</name>
    <name type="common">Giardia lamblia</name>
    <dbReference type="NCBI Taxonomy" id="184922"/>
    <lineage>
        <taxon>Eukaryota</taxon>
        <taxon>Metamonada</taxon>
        <taxon>Diplomonadida</taxon>
        <taxon>Hexamitidae</taxon>
        <taxon>Giardiinae</taxon>
        <taxon>Giardia</taxon>
    </lineage>
</organism>
<accession>A8BHC9</accession>
<dbReference type="STRING" id="184922.A8BHC9"/>
<dbReference type="KEGG" id="gla:GL50803_002340"/>
<dbReference type="HOGENOM" id="CLU_1725774_0_0_1"/>
<feature type="compositionally biased region" description="Basic and acidic residues" evidence="1">
    <location>
        <begin position="96"/>
        <end position="121"/>
    </location>
</feature>
<name>A8BHC9_GIAIC</name>
<feature type="compositionally biased region" description="Basic and acidic residues" evidence="1">
    <location>
        <begin position="136"/>
        <end position="152"/>
    </location>
</feature>
<dbReference type="AlphaFoldDB" id="A8BHC9"/>
<dbReference type="OMA" id="HEDEGMK"/>
<keyword evidence="3" id="KW-1185">Reference proteome</keyword>
<feature type="region of interest" description="Disordered" evidence="1">
    <location>
        <begin position="72"/>
        <end position="152"/>
    </location>
</feature>
<dbReference type="RefSeq" id="XP_001707083.1">
    <property type="nucleotide sequence ID" value="XM_001707031.1"/>
</dbReference>
<dbReference type="GeneID" id="5699978"/>
<feature type="compositionally biased region" description="Polar residues" evidence="1">
    <location>
        <begin position="75"/>
        <end position="88"/>
    </location>
</feature>
<dbReference type="VEuPathDB" id="GiardiaDB:GL50803_2340"/>
<feature type="compositionally biased region" description="Basic residues" evidence="1">
    <location>
        <begin position="122"/>
        <end position="135"/>
    </location>
</feature>
<gene>
    <name evidence="2" type="ORF">GL50803_002340</name>
</gene>
<evidence type="ECO:0000313" key="2">
    <source>
        <dbReference type="EMBL" id="KAE8301665.1"/>
    </source>
</evidence>
<reference evidence="2 3" key="1">
    <citation type="journal article" date="2007" name="Science">
        <title>Genomic minimalism in the early diverging intestinal parasite Giardia lamblia.</title>
        <authorList>
            <person name="Morrison H.G."/>
            <person name="McArthur A.G."/>
            <person name="Gillin F.D."/>
            <person name="Aley S.B."/>
            <person name="Adam R.D."/>
            <person name="Olsen G.J."/>
            <person name="Best A.A."/>
            <person name="Cande W.Z."/>
            <person name="Chen F."/>
            <person name="Cipriano M.J."/>
            <person name="Davids B.J."/>
            <person name="Dawson S.C."/>
            <person name="Elmendorf H.G."/>
            <person name="Hehl A.B."/>
            <person name="Holder M.E."/>
            <person name="Huse S.M."/>
            <person name="Kim U.U."/>
            <person name="Lasek-Nesselquist E."/>
            <person name="Manning G."/>
            <person name="Nigam A."/>
            <person name="Nixon J.E."/>
            <person name="Palm D."/>
            <person name="Passamaneck N.E."/>
            <person name="Prabhu A."/>
            <person name="Reich C.I."/>
            <person name="Reiner D.S."/>
            <person name="Samuelson J."/>
            <person name="Svard S.G."/>
            <person name="Sogin M.L."/>
        </authorList>
    </citation>
    <scope>NUCLEOTIDE SEQUENCE [LARGE SCALE GENOMIC DNA]</scope>
    <source>
        <strain evidence="2 3">WB C6</strain>
    </source>
</reference>
<evidence type="ECO:0000256" key="1">
    <source>
        <dbReference type="SAM" id="MobiDB-lite"/>
    </source>
</evidence>
<dbReference type="Proteomes" id="UP000001548">
    <property type="component" value="Unassembled WGS sequence"/>
</dbReference>